<protein>
    <recommendedName>
        <fullName evidence="1">Anaphase-promoting complex subunit 2</fullName>
    </recommendedName>
</protein>
<dbReference type="Pfam" id="PF25773">
    <property type="entry name" value="TPR_ANAPC2"/>
    <property type="match status" value="1"/>
</dbReference>
<dbReference type="PANTHER" id="PTHR45957">
    <property type="entry name" value="ANAPHASE-PROMOTING COMPLEX SUBUNIT 2"/>
    <property type="match status" value="1"/>
</dbReference>
<comment type="caution">
    <text evidence="9">The sequence shown here is derived from an EMBL/GenBank/DDBJ whole genome shotgun (WGS) entry which is preliminary data.</text>
</comment>
<evidence type="ECO:0000256" key="5">
    <source>
        <dbReference type="ARBA" id="ARBA00023306"/>
    </source>
</evidence>
<evidence type="ECO:0000256" key="4">
    <source>
        <dbReference type="ARBA" id="ARBA00022786"/>
    </source>
</evidence>
<keyword evidence="5" id="KW-0131">Cell cycle</keyword>
<comment type="similarity">
    <text evidence="6">Belongs to the cullin family.</text>
</comment>
<dbReference type="Gene3D" id="1.10.10.10">
    <property type="entry name" value="Winged helix-like DNA-binding domain superfamily/Winged helix DNA-binding domain"/>
    <property type="match status" value="1"/>
</dbReference>
<feature type="compositionally biased region" description="Basic and acidic residues" evidence="7">
    <location>
        <begin position="1543"/>
        <end position="1557"/>
    </location>
</feature>
<dbReference type="InterPro" id="IPR036390">
    <property type="entry name" value="WH_DNA-bd_sf"/>
</dbReference>
<dbReference type="GO" id="GO:0031625">
    <property type="term" value="F:ubiquitin protein ligase binding"/>
    <property type="evidence" value="ECO:0007669"/>
    <property type="project" value="InterPro"/>
</dbReference>
<dbReference type="InterPro" id="IPR059120">
    <property type="entry name" value="Cullin-like_AB"/>
</dbReference>
<feature type="region of interest" description="Disordered" evidence="7">
    <location>
        <begin position="436"/>
        <end position="465"/>
    </location>
</feature>
<dbReference type="GO" id="GO:0051301">
    <property type="term" value="P:cell division"/>
    <property type="evidence" value="ECO:0007669"/>
    <property type="project" value="UniProtKB-KW"/>
</dbReference>
<evidence type="ECO:0000256" key="3">
    <source>
        <dbReference type="ARBA" id="ARBA00022776"/>
    </source>
</evidence>
<feature type="compositionally biased region" description="Acidic residues" evidence="7">
    <location>
        <begin position="836"/>
        <end position="854"/>
    </location>
</feature>
<dbReference type="InterPro" id="IPR014786">
    <property type="entry name" value="ANAPC2_C"/>
</dbReference>
<dbReference type="InterPro" id="IPR016158">
    <property type="entry name" value="Cullin_homology"/>
</dbReference>
<dbReference type="InterPro" id="IPR057975">
    <property type="entry name" value="TPR_ANAPC2"/>
</dbReference>
<dbReference type="GO" id="GO:0007091">
    <property type="term" value="P:metaphase/anaphase transition of mitotic cell cycle"/>
    <property type="evidence" value="ECO:0007669"/>
    <property type="project" value="TreeGrafter"/>
</dbReference>
<dbReference type="GO" id="GO:0005680">
    <property type="term" value="C:anaphase-promoting complex"/>
    <property type="evidence" value="ECO:0007669"/>
    <property type="project" value="TreeGrafter"/>
</dbReference>
<reference evidence="9" key="1">
    <citation type="submission" date="2020-01" db="EMBL/GenBank/DDBJ databases">
        <authorList>
            <person name="Feng Z.H.Z."/>
        </authorList>
    </citation>
    <scope>NUCLEOTIDE SEQUENCE</scope>
    <source>
        <strain evidence="9">CBS107.38</strain>
    </source>
</reference>
<dbReference type="PANTHER" id="PTHR45957:SF1">
    <property type="entry name" value="ANAPHASE-PROMOTING COMPLEX SUBUNIT 2"/>
    <property type="match status" value="1"/>
</dbReference>
<feature type="region of interest" description="Disordered" evidence="7">
    <location>
        <begin position="1535"/>
        <end position="1586"/>
    </location>
</feature>
<evidence type="ECO:0000256" key="7">
    <source>
        <dbReference type="SAM" id="MobiDB-lite"/>
    </source>
</evidence>
<dbReference type="SUPFAM" id="SSF46785">
    <property type="entry name" value="Winged helix' DNA-binding domain"/>
    <property type="match status" value="1"/>
</dbReference>
<keyword evidence="4" id="KW-0833">Ubl conjugation pathway</keyword>
<feature type="compositionally biased region" description="Acidic residues" evidence="7">
    <location>
        <begin position="862"/>
        <end position="881"/>
    </location>
</feature>
<organism evidence="9 10">
    <name type="scientific">Alternaria burnsii</name>
    <dbReference type="NCBI Taxonomy" id="1187904"/>
    <lineage>
        <taxon>Eukaryota</taxon>
        <taxon>Fungi</taxon>
        <taxon>Dikarya</taxon>
        <taxon>Ascomycota</taxon>
        <taxon>Pezizomycotina</taxon>
        <taxon>Dothideomycetes</taxon>
        <taxon>Pleosporomycetidae</taxon>
        <taxon>Pleosporales</taxon>
        <taxon>Pleosporineae</taxon>
        <taxon>Pleosporaceae</taxon>
        <taxon>Alternaria</taxon>
        <taxon>Alternaria sect. Alternaria</taxon>
    </lineage>
</organism>
<keyword evidence="10" id="KW-1185">Reference proteome</keyword>
<feature type="domain" description="Cullin family profile" evidence="8">
    <location>
        <begin position="1417"/>
        <end position="1712"/>
    </location>
</feature>
<dbReference type="Proteomes" id="UP000596902">
    <property type="component" value="Unassembled WGS sequence"/>
</dbReference>
<dbReference type="InterPro" id="IPR036317">
    <property type="entry name" value="Cullin_homology_sf"/>
</dbReference>
<dbReference type="GO" id="GO:0070979">
    <property type="term" value="P:protein K11-linked ubiquitination"/>
    <property type="evidence" value="ECO:0007669"/>
    <property type="project" value="TreeGrafter"/>
</dbReference>
<dbReference type="Pfam" id="PF08672">
    <property type="entry name" value="ANAPC2"/>
    <property type="match status" value="1"/>
</dbReference>
<gene>
    <name evidence="9" type="ORF">GT037_000630</name>
</gene>
<dbReference type="SMART" id="SM01013">
    <property type="entry name" value="APC2"/>
    <property type="match status" value="1"/>
</dbReference>
<dbReference type="Gene3D" id="3.30.230.130">
    <property type="entry name" value="Cullin, Chain C, Domain 2"/>
    <property type="match status" value="1"/>
</dbReference>
<evidence type="ECO:0000256" key="2">
    <source>
        <dbReference type="ARBA" id="ARBA00022618"/>
    </source>
</evidence>
<dbReference type="GeneID" id="62198855"/>
<feature type="region of interest" description="Disordered" evidence="7">
    <location>
        <begin position="824"/>
        <end position="887"/>
    </location>
</feature>
<dbReference type="EMBL" id="JAAABM010000001">
    <property type="protein sequence ID" value="KAF7681654.1"/>
    <property type="molecule type" value="Genomic_DNA"/>
</dbReference>
<evidence type="ECO:0000313" key="10">
    <source>
        <dbReference type="Proteomes" id="UP000596902"/>
    </source>
</evidence>
<dbReference type="PROSITE" id="PS50069">
    <property type="entry name" value="CULLIN_2"/>
    <property type="match status" value="1"/>
</dbReference>
<dbReference type="InterPro" id="IPR044554">
    <property type="entry name" value="ANAPC2"/>
</dbReference>
<keyword evidence="2" id="KW-0132">Cell division</keyword>
<proteinExistence type="inferred from homology"/>
<reference evidence="9" key="2">
    <citation type="submission" date="2020-08" db="EMBL/GenBank/DDBJ databases">
        <title>Draft Genome Sequence of Cumin Blight Pathogen Alternaria burnsii.</title>
        <authorList>
            <person name="Feng Z."/>
        </authorList>
    </citation>
    <scope>NUCLEOTIDE SEQUENCE</scope>
    <source>
        <strain evidence="9">CBS107.38</strain>
    </source>
</reference>
<feature type="region of interest" description="Disordered" evidence="7">
    <location>
        <begin position="1"/>
        <end position="43"/>
    </location>
</feature>
<accession>A0A8H7EJY9</accession>
<feature type="compositionally biased region" description="Low complexity" evidence="7">
    <location>
        <begin position="1569"/>
        <end position="1582"/>
    </location>
</feature>
<evidence type="ECO:0000259" key="8">
    <source>
        <dbReference type="PROSITE" id="PS50069"/>
    </source>
</evidence>
<feature type="compositionally biased region" description="Low complexity" evidence="7">
    <location>
        <begin position="1"/>
        <end position="17"/>
    </location>
</feature>
<name>A0A8H7EJY9_9PLEO</name>
<evidence type="ECO:0000256" key="6">
    <source>
        <dbReference type="PROSITE-ProRule" id="PRU00330"/>
    </source>
</evidence>
<dbReference type="GO" id="GO:0006511">
    <property type="term" value="P:ubiquitin-dependent protein catabolic process"/>
    <property type="evidence" value="ECO:0007669"/>
    <property type="project" value="InterPro"/>
</dbReference>
<feature type="compositionally biased region" description="Polar residues" evidence="7">
    <location>
        <begin position="494"/>
        <end position="543"/>
    </location>
</feature>
<dbReference type="SUPFAM" id="SSF75632">
    <property type="entry name" value="Cullin homology domain"/>
    <property type="match status" value="1"/>
</dbReference>
<keyword evidence="3" id="KW-0498">Mitosis</keyword>
<feature type="region of interest" description="Disordered" evidence="7">
    <location>
        <begin position="487"/>
        <end position="544"/>
    </location>
</feature>
<dbReference type="RefSeq" id="XP_038791533.1">
    <property type="nucleotide sequence ID" value="XM_038925677.1"/>
</dbReference>
<dbReference type="InterPro" id="IPR036388">
    <property type="entry name" value="WH-like_DNA-bd_sf"/>
</dbReference>
<evidence type="ECO:0000313" key="9">
    <source>
        <dbReference type="EMBL" id="KAF7681654.1"/>
    </source>
</evidence>
<sequence length="1841" mass="207305">MADSPPSTPDTPRTASPLPSERDLARAFSPSSDDAHTAEMQAHAEGVWMSAPAPSMVNATEPAEQGVESKGKEKATKGPLKLLDLPMDILKEIIHQLPHTNDLTSLCLCHSALHRLTIPCIYSRFDIVWPDESTHNEPRAGVDALTYGLATLVMGDDCFPHQNRLRLQGQTPTSILRTAANPYPVPQRRFGNYYGQFTKKFSLGNGPQAWVQEYMITKEGGKMLGTLVALAIARMVNLETFVWDMPTGVLRDVWLALSSLAHRSDGEECRLDRLWIRWHDNTIDAPIPPPAPPMILNNQNLPPPPNTTHPSGLGTVQAPIVVVPPYAPSSISALDRVEHPTFSAIPALKSLSVLDIDELPYLDEMSILIARSQRKLRELRIGIAAHAQQRDWVTVWEGEGLQQVDYNATTTAASSIGEKRLGGILGILVGRIHNMRHSEESSSRKSGATGVTERSVEATPAKSAASLPLPSIASLSLQERDLEQDVDHFGNPMEDNSITEGVSLFSDNQPNGSDQTAQTANTDNSASKTYAESPSHGETTNLQDEPLLTGKLKLEVLELERVPLSVPVLRRAFDWSILSTLTLLHCSNHEQLWKILRRTYTPRPPYPGSPSSSKAYKASYTLRTEYQLNLKRIHTNTVSPSLITFLKETLAPNSLEVLFLQEGRSYSSTVTVDAIYKGPLKRHRGSLKKLMIDSGEKGPDGHTSASSRWRRWMLNREILTYITSGRMNSLRELAVSIDYKDWHHFLQRLPYIPHIRSLYIPFIADHAHGSNIDPRELAYQILDIVHLRPEIELCYMGLSTKCFEILENRPSNYDLRHDGMHADGSGSAYATHDPMLSDDESEATEDEDDDDMDEGAIPPGGDDTESEASDDVDVESDDESFVQDSQRGPKLRVREILFYEERVEAFRRRHGWGPQRLRPAMDHSTLVFASVFPVLSFSHSTPTPVATPDLGHIAPGTSFGSPYALRNSESRTPAQAQGQGQHRAVKRNIAWSCATRFLSLPKDVNCVLRTQKNREVEEALSFLLNGEGKSDDGKEETLVEWYTNECRLHFANHIRPALEDLWRDEVELERSWDILDETQRILEQVQNAYLQPFTEHLLPLVRQNASNTTLRPSRSTQIADSDTASVADWKFRRDVQAVFAHCLPLQRYGKTLSYVLYDAGCRLFRIYTQNDGMQPSTTPENTQEFRKRMTMLLQSLERVGLGGDSAQKAFAHAMNKLFDSFITSHYLKVDWYSKKSIVPQLRLWIQDGFCPLVELVLECLRCEQSNIQPTELTSWQEMALGRLGRARVDNLFDFVINWDKSLGAILDIKEYLRVSNAKQHLTSSFSQQVSRRLLHPGATTTYILNVYIFIIRSFHELEPKGVLLERVARPIRRYLKEREDTARIIISSLLTDLSDETGSKFSSNSELSYEIASEMGKPFANYGQDTDEELNWNDMNWQPLPQDASPDYKKSKVEDVIWFLLTLWEREDFINELKNIYGDHLLRCQDPEYEKEIRLLELIKVRLGDDKLQACEVMLRDVLESKRINGTIRTTINVPTAASLATPDHRSLEPRTPDGQHPRTPQPRRPTRLTRNITPSTSSAATPPGPTLNAQILSSFFWPQLRDDTFRVPAQIDALQKEYESRFERIKGMRKLRWMNALGDGSITLTFDDRTEDFDHLTPWQVSVIYAFQPQPDEETKYADKGGEGITRSVSQLEDMLEMDESLVHQALSFWVGKSVLRFHAPSTYSIIESLPKPTSKTGAHDADAAAAAEELATIQANATNNTVKSQSEMLEEKKDVYTAFILGMLTNQGNMNVGRIAMMMRMMVQGGFPFGPEEVKKLLGELEVDGKVVGMGGDVWSVRR</sequence>
<evidence type="ECO:0000256" key="1">
    <source>
        <dbReference type="ARBA" id="ARBA00016068"/>
    </source>
</evidence>
<dbReference type="Pfam" id="PF26557">
    <property type="entry name" value="Cullin_AB"/>
    <property type="match status" value="1"/>
</dbReference>